<dbReference type="Gene3D" id="3.10.450.360">
    <property type="match status" value="1"/>
</dbReference>
<feature type="domain" description="Putative beta-lactamase-inhibitor-like PepSY-like" evidence="2">
    <location>
        <begin position="38"/>
        <end position="79"/>
    </location>
</feature>
<dbReference type="AlphaFoldDB" id="F3QWH0"/>
<protein>
    <submittedName>
        <fullName evidence="3">Conserved domain protein</fullName>
    </submittedName>
</protein>
<dbReference type="SUPFAM" id="SSF160574">
    <property type="entry name" value="BT0923-like"/>
    <property type="match status" value="2"/>
</dbReference>
<evidence type="ECO:0000313" key="4">
    <source>
        <dbReference type="Proteomes" id="UP000005546"/>
    </source>
</evidence>
<keyword evidence="4" id="KW-1185">Reference proteome</keyword>
<reference evidence="3 4" key="1">
    <citation type="submission" date="2011-02" db="EMBL/GenBank/DDBJ databases">
        <authorList>
            <person name="Weinstock G."/>
            <person name="Sodergren E."/>
            <person name="Clifton S."/>
            <person name="Fulton L."/>
            <person name="Fulton B."/>
            <person name="Courtney L."/>
            <person name="Fronick C."/>
            <person name="Harrison M."/>
            <person name="Strong C."/>
            <person name="Farmer C."/>
            <person name="Delahaunty K."/>
            <person name="Markovic C."/>
            <person name="Hall O."/>
            <person name="Minx P."/>
            <person name="Tomlinson C."/>
            <person name="Mitreva M."/>
            <person name="Hou S."/>
            <person name="Chen J."/>
            <person name="Wollam A."/>
            <person name="Pepin K.H."/>
            <person name="Johnson M."/>
            <person name="Bhonagiri V."/>
            <person name="Zhang X."/>
            <person name="Suruliraj S."/>
            <person name="Warren W."/>
            <person name="Chinwalla A."/>
            <person name="Mardis E.R."/>
            <person name="Wilson R.K."/>
        </authorList>
    </citation>
    <scope>NUCLEOTIDE SEQUENCE [LARGE SCALE GENOMIC DNA]</scope>
    <source>
        <strain evidence="3 4">YIT 11841</strain>
    </source>
</reference>
<feature type="non-terminal residue" evidence="3">
    <location>
        <position position="202"/>
    </location>
</feature>
<feature type="domain" description="Putative beta-lactamase-inhibitor-like PepSY-like" evidence="2">
    <location>
        <begin position="81"/>
        <end position="151"/>
    </location>
</feature>
<feature type="domain" description="Putative beta-lactamase-inhibitor-like PepSY-like" evidence="2">
    <location>
        <begin position="161"/>
        <end position="196"/>
    </location>
</feature>
<dbReference type="InterPro" id="IPR021533">
    <property type="entry name" value="PepSY-like"/>
</dbReference>
<accession>F3QWH0</accession>
<organism evidence="3 4">
    <name type="scientific">Paraprevotella xylaniphila YIT 11841</name>
    <dbReference type="NCBI Taxonomy" id="762982"/>
    <lineage>
        <taxon>Bacteria</taxon>
        <taxon>Pseudomonadati</taxon>
        <taxon>Bacteroidota</taxon>
        <taxon>Bacteroidia</taxon>
        <taxon>Bacteroidales</taxon>
        <taxon>Prevotellaceae</taxon>
        <taxon>Paraprevotella</taxon>
    </lineage>
</organism>
<name>F3QWH0_9BACT</name>
<feature type="signal peptide" evidence="1">
    <location>
        <begin position="1"/>
        <end position="23"/>
    </location>
</feature>
<dbReference type="Proteomes" id="UP000005546">
    <property type="component" value="Unassembled WGS sequence"/>
</dbReference>
<dbReference type="STRING" id="762982.HMPREF9442_02552"/>
<sequence length="202" mass="23568">MRKNIWKWGLFILLLAPVMTACKDDDEDDYNFRNDPHIIQTVESRYPGAQIVEVERTYRGYEIQMWLNNAEVDMHLDLNYQWLYTEFEDIAWTSLPEAVVNSFTQNGFTFNPREDDVDRIEYPNGTETSIQYRIELDREPTDIILYYNADGSQHPGSGSDPSAQIPQEVRQMVAAKYPGANIIEMNRTAKGYEIQLWLNNAE</sequence>
<dbReference type="RefSeq" id="WP_008628568.1">
    <property type="nucleotide sequence ID" value="NZ_GL883870.1"/>
</dbReference>
<comment type="caution">
    <text evidence="3">The sequence shown here is derived from an EMBL/GenBank/DDBJ whole genome shotgun (WGS) entry which is preliminary data.</text>
</comment>
<feature type="chain" id="PRO_5003305545" evidence="1">
    <location>
        <begin position="24"/>
        <end position="202"/>
    </location>
</feature>
<dbReference type="HOGENOM" id="CLU_117442_0_0_10"/>
<dbReference type="PROSITE" id="PS51257">
    <property type="entry name" value="PROKAR_LIPOPROTEIN"/>
    <property type="match status" value="1"/>
</dbReference>
<dbReference type="Pfam" id="PF11396">
    <property type="entry name" value="PepSY_like"/>
    <property type="match status" value="3"/>
</dbReference>
<proteinExistence type="predicted"/>
<evidence type="ECO:0000313" key="3">
    <source>
        <dbReference type="EMBL" id="EGG52052.1"/>
    </source>
</evidence>
<dbReference type="EMBL" id="AFBR01000072">
    <property type="protein sequence ID" value="EGG52052.1"/>
    <property type="molecule type" value="Genomic_DNA"/>
</dbReference>
<keyword evidence="1" id="KW-0732">Signal</keyword>
<gene>
    <name evidence="3" type="ORF">HMPREF9442_02552</name>
</gene>
<evidence type="ECO:0000256" key="1">
    <source>
        <dbReference type="SAM" id="SignalP"/>
    </source>
</evidence>
<evidence type="ECO:0000259" key="2">
    <source>
        <dbReference type="Pfam" id="PF11396"/>
    </source>
</evidence>